<dbReference type="GO" id="GO:0016747">
    <property type="term" value="F:acyltransferase activity, transferring groups other than amino-acyl groups"/>
    <property type="evidence" value="ECO:0007669"/>
    <property type="project" value="InterPro"/>
</dbReference>
<organism evidence="2 3">
    <name type="scientific">Mumia flava</name>
    <dbReference type="NCBI Taxonomy" id="1348852"/>
    <lineage>
        <taxon>Bacteria</taxon>
        <taxon>Bacillati</taxon>
        <taxon>Actinomycetota</taxon>
        <taxon>Actinomycetes</taxon>
        <taxon>Propionibacteriales</taxon>
        <taxon>Nocardioidaceae</taxon>
        <taxon>Mumia</taxon>
    </lineage>
</organism>
<dbReference type="OrthoDB" id="5241264at2"/>
<dbReference type="InterPro" id="IPR025289">
    <property type="entry name" value="DUF4081"/>
</dbReference>
<evidence type="ECO:0000259" key="1">
    <source>
        <dbReference type="PROSITE" id="PS51186"/>
    </source>
</evidence>
<feature type="domain" description="N-acetyltransferase" evidence="1">
    <location>
        <begin position="140"/>
        <end position="280"/>
    </location>
</feature>
<evidence type="ECO:0000313" key="3">
    <source>
        <dbReference type="Proteomes" id="UP000230842"/>
    </source>
</evidence>
<proteinExistence type="predicted"/>
<dbReference type="RefSeq" id="WP_039348830.1">
    <property type="nucleotide sequence ID" value="NZ_PGEZ01000001.1"/>
</dbReference>
<reference evidence="2 3" key="1">
    <citation type="submission" date="2017-11" db="EMBL/GenBank/DDBJ databases">
        <title>Genomic Encyclopedia of Archaeal and Bacterial Type Strains, Phase II (KMG-II): From Individual Species to Whole Genera.</title>
        <authorList>
            <person name="Goeker M."/>
        </authorList>
    </citation>
    <scope>NUCLEOTIDE SEQUENCE [LARGE SCALE GENOMIC DNA]</scope>
    <source>
        <strain evidence="2 3">DSM 27763</strain>
    </source>
</reference>
<dbReference type="Pfam" id="PF13312">
    <property type="entry name" value="DUF4081"/>
    <property type="match status" value="1"/>
</dbReference>
<accession>A0A0B2BGL5</accession>
<dbReference type="EMBL" id="PGEZ01000001">
    <property type="protein sequence ID" value="PJJ56286.1"/>
    <property type="molecule type" value="Genomic_DNA"/>
</dbReference>
<dbReference type="InterPro" id="IPR000182">
    <property type="entry name" value="GNAT_dom"/>
</dbReference>
<dbReference type="PIRSF" id="PIRSF021603">
    <property type="entry name" value="UCP21603_acetyltransf"/>
    <property type="match status" value="1"/>
</dbReference>
<sequence>MLGTTTGVRVLGEHDLSAVQRLVDRDPLVNLFVDHRLATTRMQPRWLGGEIWGYFDGGELVSACHVAANFVPVEATPDAIDAFTRRARRTGRLSSSIVGPATEVGALWERLEPHWGPARSLRLNQPFLQIAGPPRIAPDPRVRPVLLDEVDVLYPACVAMFTEEVGESPELPGRHSYRARVTQLVTRGWSYAIIEDGEVLFKAEVGSATARGCQVQGVWVAPEHRGRGLAARGMAGVVELARREVAPVVTLYVNDYNVAARAAYARAGFVQTSTFASVLM</sequence>
<protein>
    <recommendedName>
        <fullName evidence="1">N-acetyltransferase domain-containing protein</fullName>
    </recommendedName>
</protein>
<dbReference type="Gene3D" id="3.40.630.30">
    <property type="match status" value="1"/>
</dbReference>
<evidence type="ECO:0000313" key="2">
    <source>
        <dbReference type="EMBL" id="PJJ56286.1"/>
    </source>
</evidence>
<comment type="caution">
    <text evidence="2">The sequence shown here is derived from an EMBL/GenBank/DDBJ whole genome shotgun (WGS) entry which is preliminary data.</text>
</comment>
<dbReference type="InterPro" id="IPR016181">
    <property type="entry name" value="Acyl_CoA_acyltransferase"/>
</dbReference>
<dbReference type="PROSITE" id="PS51186">
    <property type="entry name" value="GNAT"/>
    <property type="match status" value="1"/>
</dbReference>
<dbReference type="AlphaFoldDB" id="A0A0B2BGL5"/>
<name>A0A0B2BGL5_9ACTN</name>
<gene>
    <name evidence="2" type="ORF">CLV56_0491</name>
</gene>
<dbReference type="Pfam" id="PF00583">
    <property type="entry name" value="Acetyltransf_1"/>
    <property type="match status" value="1"/>
</dbReference>
<keyword evidence="3" id="KW-1185">Reference proteome</keyword>
<dbReference type="CDD" id="cd04301">
    <property type="entry name" value="NAT_SF"/>
    <property type="match status" value="1"/>
</dbReference>
<dbReference type="Proteomes" id="UP000230842">
    <property type="component" value="Unassembled WGS sequence"/>
</dbReference>
<dbReference type="InterPro" id="IPR016794">
    <property type="entry name" value="UCP21603_acetyltransf"/>
</dbReference>
<dbReference type="SUPFAM" id="SSF55729">
    <property type="entry name" value="Acyl-CoA N-acyltransferases (Nat)"/>
    <property type="match status" value="1"/>
</dbReference>